<evidence type="ECO:0000313" key="12">
    <source>
        <dbReference type="EMBL" id="KAK7913445.1"/>
    </source>
</evidence>
<evidence type="ECO:0000256" key="1">
    <source>
        <dbReference type="ARBA" id="ARBA00004123"/>
    </source>
</evidence>
<dbReference type="Proteomes" id="UP001460270">
    <property type="component" value="Unassembled WGS sequence"/>
</dbReference>
<name>A0AAW0P038_9GOBI</name>
<dbReference type="GO" id="GO:0008270">
    <property type="term" value="F:zinc ion binding"/>
    <property type="evidence" value="ECO:0007669"/>
    <property type="project" value="UniProtKB-KW"/>
</dbReference>
<feature type="region of interest" description="Disordered" evidence="9">
    <location>
        <begin position="1"/>
        <end position="93"/>
    </location>
</feature>
<dbReference type="EMBL" id="JBBPFD010000009">
    <property type="protein sequence ID" value="KAK7913445.1"/>
    <property type="molecule type" value="Genomic_DNA"/>
</dbReference>
<dbReference type="Pfam" id="PF21319">
    <property type="entry name" value="zf-FCS_1"/>
    <property type="match status" value="1"/>
</dbReference>
<feature type="compositionally biased region" description="Low complexity" evidence="9">
    <location>
        <begin position="41"/>
        <end position="93"/>
    </location>
</feature>
<dbReference type="PROSITE" id="PS51024">
    <property type="entry name" value="ZF_FCS"/>
    <property type="match status" value="1"/>
</dbReference>
<dbReference type="GO" id="GO:0042393">
    <property type="term" value="F:histone binding"/>
    <property type="evidence" value="ECO:0007669"/>
    <property type="project" value="TreeGrafter"/>
</dbReference>
<organism evidence="12 13">
    <name type="scientific">Mugilogobius chulae</name>
    <name type="common">yellowstripe goby</name>
    <dbReference type="NCBI Taxonomy" id="88201"/>
    <lineage>
        <taxon>Eukaryota</taxon>
        <taxon>Metazoa</taxon>
        <taxon>Chordata</taxon>
        <taxon>Craniata</taxon>
        <taxon>Vertebrata</taxon>
        <taxon>Euteleostomi</taxon>
        <taxon>Actinopterygii</taxon>
        <taxon>Neopterygii</taxon>
        <taxon>Teleostei</taxon>
        <taxon>Neoteleostei</taxon>
        <taxon>Acanthomorphata</taxon>
        <taxon>Gobiaria</taxon>
        <taxon>Gobiiformes</taxon>
        <taxon>Gobioidei</taxon>
        <taxon>Gobiidae</taxon>
        <taxon>Gobionellinae</taxon>
        <taxon>Mugilogobius</taxon>
    </lineage>
</organism>
<evidence type="ECO:0000256" key="2">
    <source>
        <dbReference type="ARBA" id="ARBA00022473"/>
    </source>
</evidence>
<dbReference type="GO" id="GO:0003677">
    <property type="term" value="F:DNA binding"/>
    <property type="evidence" value="ECO:0007669"/>
    <property type="project" value="UniProtKB-KW"/>
</dbReference>
<keyword evidence="2" id="KW-0217">Developmental protein</keyword>
<dbReference type="PROSITE" id="PS50105">
    <property type="entry name" value="SAM_DOMAIN"/>
    <property type="match status" value="1"/>
</dbReference>
<dbReference type="InterPro" id="IPR001660">
    <property type="entry name" value="SAM"/>
</dbReference>
<feature type="compositionally biased region" description="Basic residues" evidence="9">
    <location>
        <begin position="11"/>
        <end position="28"/>
    </location>
</feature>
<keyword evidence="3" id="KW-0479">Metal-binding</keyword>
<dbReference type="GO" id="GO:0045892">
    <property type="term" value="P:negative regulation of DNA-templated transcription"/>
    <property type="evidence" value="ECO:0007669"/>
    <property type="project" value="TreeGrafter"/>
</dbReference>
<evidence type="ECO:0000256" key="9">
    <source>
        <dbReference type="SAM" id="MobiDB-lite"/>
    </source>
</evidence>
<proteinExistence type="predicted"/>
<reference evidence="13" key="1">
    <citation type="submission" date="2024-04" db="EMBL/GenBank/DDBJ databases">
        <title>Salinicola lusitanus LLJ914,a marine bacterium isolated from the Okinawa Trough.</title>
        <authorList>
            <person name="Li J."/>
        </authorList>
    </citation>
    <scope>NUCLEOTIDE SEQUENCE [LARGE SCALE GENOMIC DNA]</scope>
</reference>
<comment type="caution">
    <text evidence="12">The sequence shown here is derived from an EMBL/GenBank/DDBJ whole genome shotgun (WGS) entry which is preliminary data.</text>
</comment>
<evidence type="ECO:0000259" key="10">
    <source>
        <dbReference type="PROSITE" id="PS50105"/>
    </source>
</evidence>
<feature type="region of interest" description="Disordered" evidence="9">
    <location>
        <begin position="603"/>
        <end position="642"/>
    </location>
</feature>
<evidence type="ECO:0000256" key="3">
    <source>
        <dbReference type="ARBA" id="ARBA00022723"/>
    </source>
</evidence>
<evidence type="ECO:0000256" key="4">
    <source>
        <dbReference type="ARBA" id="ARBA00022771"/>
    </source>
</evidence>
<feature type="compositionally biased region" description="Polar residues" evidence="9">
    <location>
        <begin position="551"/>
        <end position="565"/>
    </location>
</feature>
<dbReference type="SMART" id="SM00454">
    <property type="entry name" value="SAM"/>
    <property type="match status" value="1"/>
</dbReference>
<feature type="region of interest" description="Disordered" evidence="9">
    <location>
        <begin position="486"/>
        <end position="575"/>
    </location>
</feature>
<feature type="domain" description="SAM" evidence="10">
    <location>
        <begin position="810"/>
        <end position="874"/>
    </location>
</feature>
<evidence type="ECO:0000256" key="7">
    <source>
        <dbReference type="ARBA" id="ARBA00023242"/>
    </source>
</evidence>
<dbReference type="Pfam" id="PF16616">
    <property type="entry name" value="PHC2_SAM_assoc"/>
    <property type="match status" value="1"/>
</dbReference>
<feature type="compositionally biased region" description="Polar residues" evidence="9">
    <location>
        <begin position="516"/>
        <end position="526"/>
    </location>
</feature>
<accession>A0AAW0P038</accession>
<dbReference type="GO" id="GO:0003682">
    <property type="term" value="F:chromatin binding"/>
    <property type="evidence" value="ECO:0007669"/>
    <property type="project" value="TreeGrafter"/>
</dbReference>
<evidence type="ECO:0000259" key="11">
    <source>
        <dbReference type="PROSITE" id="PS51024"/>
    </source>
</evidence>
<keyword evidence="4 8" id="KW-0863">Zinc-finger</keyword>
<dbReference type="PANTHER" id="PTHR12247">
    <property type="entry name" value="POLYCOMB GROUP PROTEIN"/>
    <property type="match status" value="1"/>
</dbReference>
<dbReference type="AlphaFoldDB" id="A0AAW0P038"/>
<evidence type="ECO:0008006" key="14">
    <source>
        <dbReference type="Google" id="ProtNLM"/>
    </source>
</evidence>
<feature type="compositionally biased region" description="Pro residues" evidence="9">
    <location>
        <begin position="761"/>
        <end position="775"/>
    </location>
</feature>
<feature type="region of interest" description="Disordered" evidence="9">
    <location>
        <begin position="325"/>
        <end position="344"/>
    </location>
</feature>
<gene>
    <name evidence="12" type="ORF">WMY93_013656</name>
</gene>
<keyword evidence="5" id="KW-0862">Zinc</keyword>
<dbReference type="Gene3D" id="3.30.60.160">
    <property type="match status" value="1"/>
</dbReference>
<dbReference type="GO" id="GO:0035102">
    <property type="term" value="C:PRC1 complex"/>
    <property type="evidence" value="ECO:0007669"/>
    <property type="project" value="TreeGrafter"/>
</dbReference>
<evidence type="ECO:0000313" key="13">
    <source>
        <dbReference type="Proteomes" id="UP001460270"/>
    </source>
</evidence>
<feature type="compositionally biased region" description="Basic and acidic residues" evidence="9">
    <location>
        <begin position="633"/>
        <end position="642"/>
    </location>
</feature>
<dbReference type="Pfam" id="PF00536">
    <property type="entry name" value="SAM_1"/>
    <property type="match status" value="1"/>
</dbReference>
<dbReference type="FunFam" id="1.10.150.50:FF:000011">
    <property type="entry name" value="Polyhomeotic-like protein 2 isoform 1"/>
    <property type="match status" value="1"/>
</dbReference>
<feature type="compositionally biased region" description="Low complexity" evidence="9">
    <location>
        <begin position="490"/>
        <end position="505"/>
    </location>
</feature>
<evidence type="ECO:0000256" key="6">
    <source>
        <dbReference type="ARBA" id="ARBA00023125"/>
    </source>
</evidence>
<feature type="domain" description="FCS-type" evidence="11">
    <location>
        <begin position="637"/>
        <end position="671"/>
    </location>
</feature>
<dbReference type="InterPro" id="IPR012313">
    <property type="entry name" value="Znf_FCS"/>
</dbReference>
<dbReference type="SUPFAM" id="SSF47769">
    <property type="entry name" value="SAM/Pointed domain"/>
    <property type="match status" value="1"/>
</dbReference>
<keyword evidence="7" id="KW-0539">Nucleus</keyword>
<sequence length="874" mass="93026">MGQHTPASRWGGHRRHRRAIQKSRGSKVRRPEGTMETEPVAPASTAPSPSSPSASAATSTNTSTTTTTTSSSSTTSTTNSTSSITTTTTTSTTGRQAVPQISVYSGIPDRQTVQVFQQALHRQPNTAAQYLQQMYAAQQQHLMLQTAALQQQHSLSTAQLQSLAAVQQASIAAGRQTSSQNGTSSQTGSTQATINLTTSPAAAQLISRAQSISSTPTSISQQAVLLGSPSSSTLTASQAQMYLRAQMAQQSNLVQVARSLGRAVPQLIFTPTATVTAVQSESANSTQNQVQNLAIRGQQGAASSSSQTLQALSLKQSPVPIQPASLKTWLPDSPVDGTKKGESTPVTEVRAINMSRNVTAVSGQPLIAPAYTQIQPHSLVQPHKQQFVVHQSQGSQRAGGQLLQTASIQPSPHPVPVLPKPASHAAMTPSQQATIFHSTISPHALHSSLNHKAQPVQLTAINLQIQPNASRLVQDCKDKPTSLVVRETCPSSTPQQPVQQQHAPPTALPSQPPKTVEQTKTHSTAPAASPQGAGSVKRQSAAPGTPPPAMTSGNESEGPTVTGSAPHNGESKPPQAIGFVIQEGAEPFPVCVERLPILIDSPTKHDHQLSSDPDKSPVSNAGNSDSEPEDISQPEKEQEQEPKLTCEYCGWVDFAYTFKGSKRFCSTPCAKRYNVGCSKRVGLFHPDRTNSRWRRRPPSRPSIEAKKRKVSPPPPPQPQGGSVSSPHPSQPSQEESSPCSDMSSFEEAPSPLSAASSGTVPPAPALAPAPAPTPPTVHRQPSRNLDQENSPSRDAQTPPQNLSTNDPTKWNVREVYNFIRSLPGCQEIAEEFRSQEIDGQALLLLKEDHLMSTMNIKLGPALKIFARINMLKDS</sequence>
<dbReference type="CDD" id="cd09577">
    <property type="entry name" value="SAM_Ph1_2_3"/>
    <property type="match status" value="1"/>
</dbReference>
<feature type="compositionally biased region" description="Basic and acidic residues" evidence="9">
    <location>
        <begin position="603"/>
        <end position="615"/>
    </location>
</feature>
<dbReference type="Gene3D" id="1.10.150.50">
    <property type="entry name" value="Transcription Factor, Ets-1"/>
    <property type="match status" value="1"/>
</dbReference>
<evidence type="ECO:0000256" key="5">
    <source>
        <dbReference type="ARBA" id="ARBA00022833"/>
    </source>
</evidence>
<feature type="region of interest" description="Disordered" evidence="9">
    <location>
        <begin position="684"/>
        <end position="808"/>
    </location>
</feature>
<protein>
    <recommendedName>
        <fullName evidence="14">Polyhomeotic-like protein 2</fullName>
    </recommendedName>
</protein>
<dbReference type="InterPro" id="IPR038603">
    <property type="entry name" value="Znf_FCS_sf"/>
</dbReference>
<dbReference type="InterPro" id="IPR013761">
    <property type="entry name" value="SAM/pointed_sf"/>
</dbReference>
<dbReference type="PANTHER" id="PTHR12247:SF86">
    <property type="entry name" value="POLYHOMEOTIC-LIKE PROTEIN 2"/>
    <property type="match status" value="1"/>
</dbReference>
<comment type="subcellular location">
    <subcellularLocation>
        <location evidence="1">Nucleus</location>
    </subcellularLocation>
</comment>
<feature type="compositionally biased region" description="Low complexity" evidence="9">
    <location>
        <begin position="719"/>
        <end position="757"/>
    </location>
</feature>
<dbReference type="InterPro" id="IPR050548">
    <property type="entry name" value="PcG_chromatin_remod_factors"/>
</dbReference>
<keyword evidence="13" id="KW-1185">Reference proteome</keyword>
<feature type="compositionally biased region" description="Polar residues" evidence="9">
    <location>
        <begin position="782"/>
        <end position="808"/>
    </location>
</feature>
<evidence type="ECO:0000256" key="8">
    <source>
        <dbReference type="PROSITE-ProRule" id="PRU00367"/>
    </source>
</evidence>
<keyword evidence="6" id="KW-0238">DNA-binding</keyword>